<dbReference type="Proteomes" id="UP000749559">
    <property type="component" value="Unassembled WGS sequence"/>
</dbReference>
<keyword evidence="7" id="KW-1185">Reference proteome</keyword>
<dbReference type="GO" id="GO:0098609">
    <property type="term" value="P:cell-cell adhesion"/>
    <property type="evidence" value="ECO:0007669"/>
    <property type="project" value="TreeGrafter"/>
</dbReference>
<protein>
    <submittedName>
        <fullName evidence="6">Uncharacterized protein</fullName>
    </submittedName>
</protein>
<dbReference type="SUPFAM" id="SSF48726">
    <property type="entry name" value="Immunoglobulin"/>
    <property type="match status" value="3"/>
</dbReference>
<sequence>MAEPVICLLILECFCCLNNGVQDKTNGAVPGGYPMCDTGCKDIVDPSAIFKKEILFTTVGETILYFPDLTHLWPLKNDVPDTIIPRNNIKENVNNRNGTNLHFVSAIEYEGESDDFKRLRRFDRFLRSNGLKPQLYSGSHHRSKRELLSQQPVDKAIVLPDTTSDITFECATDGTLPAVAWYAFTEETGGTYKISHNGDIEATAPFGSYSVANTYDITIIDATKADAGRYVCSSLVPTEDLAIAYLTVVDPQPCANLFVPVTEGDEVSLECSADYYGAQSYDSPYVPEILWYVNNNLVTSGITVTGTNTSKPAPVSSVDGRVSSTYTFTAGNEMDMIYFDCRLFLEGDETSPQITEQNICHIKLDVTALPVIANPGPTDTYILLDGVSSTSVELECNVDTGVYGFVSWIGNSDRLTAAGNSRISVNENVVANTDPGQPTFDIETGTTFTLTIDDITEEDAGYYACQDIMTGNYLGEANVVVLNPVTCAAEILTVVPGGDDFTVDCSIEFFGAGDTSQEPIVTIELDGVEETVITDSSTTARKSISVTKSASSVVDGQVFTCNVAQESLGLNKTELCRVTVNILGITFCTTFLQIHTHIVKINTSYLKN</sequence>
<dbReference type="OrthoDB" id="6413299at2759"/>
<comment type="subcellular location">
    <subcellularLocation>
        <location evidence="1">Membrane</location>
        <topology evidence="1">Single-pass type I membrane protein</topology>
    </subcellularLocation>
</comment>
<name>A0A8J1UKU0_OWEFU</name>
<keyword evidence="5" id="KW-0393">Immunoglobulin domain</keyword>
<dbReference type="PANTHER" id="PTHR11640:SF164">
    <property type="entry name" value="MAM DOMAIN-CONTAINING GLYCOSYLPHOSPHATIDYLINOSITOL ANCHOR PROTEIN 1"/>
    <property type="match status" value="1"/>
</dbReference>
<dbReference type="SMART" id="SM00409">
    <property type="entry name" value="IG"/>
    <property type="match status" value="4"/>
</dbReference>
<keyword evidence="4" id="KW-0325">Glycoprotein</keyword>
<dbReference type="GO" id="GO:0005886">
    <property type="term" value="C:plasma membrane"/>
    <property type="evidence" value="ECO:0007669"/>
    <property type="project" value="TreeGrafter"/>
</dbReference>
<evidence type="ECO:0000256" key="2">
    <source>
        <dbReference type="ARBA" id="ARBA00023136"/>
    </source>
</evidence>
<dbReference type="InterPro" id="IPR013783">
    <property type="entry name" value="Ig-like_fold"/>
</dbReference>
<dbReference type="InterPro" id="IPR003599">
    <property type="entry name" value="Ig_sub"/>
</dbReference>
<dbReference type="PROSITE" id="PS50835">
    <property type="entry name" value="IG_LIKE"/>
    <property type="match status" value="3"/>
</dbReference>
<dbReference type="InterPro" id="IPR051275">
    <property type="entry name" value="Cell_adhesion_signaling"/>
</dbReference>
<dbReference type="AlphaFoldDB" id="A0A8J1UKU0"/>
<dbReference type="PANTHER" id="PTHR11640">
    <property type="entry name" value="NEPHRIN"/>
    <property type="match status" value="1"/>
</dbReference>
<dbReference type="GO" id="GO:0050839">
    <property type="term" value="F:cell adhesion molecule binding"/>
    <property type="evidence" value="ECO:0007669"/>
    <property type="project" value="TreeGrafter"/>
</dbReference>
<keyword evidence="2" id="KW-0472">Membrane</keyword>
<evidence type="ECO:0000256" key="3">
    <source>
        <dbReference type="ARBA" id="ARBA00023157"/>
    </source>
</evidence>
<dbReference type="GO" id="GO:0005911">
    <property type="term" value="C:cell-cell junction"/>
    <property type="evidence" value="ECO:0007669"/>
    <property type="project" value="TreeGrafter"/>
</dbReference>
<dbReference type="InterPro" id="IPR007110">
    <property type="entry name" value="Ig-like_dom"/>
</dbReference>
<evidence type="ECO:0000256" key="4">
    <source>
        <dbReference type="ARBA" id="ARBA00023180"/>
    </source>
</evidence>
<proteinExistence type="predicted"/>
<gene>
    <name evidence="6" type="ORF">OFUS_LOCUS13693</name>
</gene>
<reference evidence="6" key="1">
    <citation type="submission" date="2022-03" db="EMBL/GenBank/DDBJ databases">
        <authorList>
            <person name="Martin C."/>
        </authorList>
    </citation>
    <scope>NUCLEOTIDE SEQUENCE</scope>
</reference>
<comment type="caution">
    <text evidence="6">The sequence shown here is derived from an EMBL/GenBank/DDBJ whole genome shotgun (WGS) entry which is preliminary data.</text>
</comment>
<dbReference type="EMBL" id="CAIIXF020000007">
    <property type="protein sequence ID" value="CAH1788098.1"/>
    <property type="molecule type" value="Genomic_DNA"/>
</dbReference>
<evidence type="ECO:0000256" key="5">
    <source>
        <dbReference type="ARBA" id="ARBA00023319"/>
    </source>
</evidence>
<evidence type="ECO:0000313" key="7">
    <source>
        <dbReference type="Proteomes" id="UP000749559"/>
    </source>
</evidence>
<evidence type="ECO:0000313" key="6">
    <source>
        <dbReference type="EMBL" id="CAH1788098.1"/>
    </source>
</evidence>
<keyword evidence="3" id="KW-1015">Disulfide bond</keyword>
<dbReference type="InterPro" id="IPR036179">
    <property type="entry name" value="Ig-like_dom_sf"/>
</dbReference>
<organism evidence="6 7">
    <name type="scientific">Owenia fusiformis</name>
    <name type="common">Polychaete worm</name>
    <dbReference type="NCBI Taxonomy" id="6347"/>
    <lineage>
        <taxon>Eukaryota</taxon>
        <taxon>Metazoa</taxon>
        <taxon>Spiralia</taxon>
        <taxon>Lophotrochozoa</taxon>
        <taxon>Annelida</taxon>
        <taxon>Polychaeta</taxon>
        <taxon>Sedentaria</taxon>
        <taxon>Canalipalpata</taxon>
        <taxon>Sabellida</taxon>
        <taxon>Oweniida</taxon>
        <taxon>Oweniidae</taxon>
        <taxon>Owenia</taxon>
    </lineage>
</organism>
<accession>A0A8J1UKU0</accession>
<evidence type="ECO:0000256" key="1">
    <source>
        <dbReference type="ARBA" id="ARBA00004479"/>
    </source>
</evidence>
<dbReference type="Gene3D" id="2.60.40.10">
    <property type="entry name" value="Immunoglobulins"/>
    <property type="match status" value="3"/>
</dbReference>